<dbReference type="PANTHER" id="PTHR10073">
    <property type="entry name" value="DNA MISMATCH REPAIR PROTEIN MLH, PMS, MUTL"/>
    <property type="match status" value="1"/>
</dbReference>
<dbReference type="InterPro" id="IPR014762">
    <property type="entry name" value="DNA_mismatch_repair_CS"/>
</dbReference>
<dbReference type="AlphaFoldDB" id="A0A7C0XBH5"/>
<dbReference type="SMART" id="SM00853">
    <property type="entry name" value="MutL_C"/>
    <property type="match status" value="1"/>
</dbReference>
<dbReference type="HAMAP" id="MF_00149">
    <property type="entry name" value="DNA_mis_repair"/>
    <property type="match status" value="1"/>
</dbReference>
<feature type="domain" description="DNA mismatch repair protein S5" evidence="6">
    <location>
        <begin position="212"/>
        <end position="328"/>
    </location>
</feature>
<dbReference type="InterPro" id="IPR036890">
    <property type="entry name" value="HATPase_C_sf"/>
</dbReference>
<dbReference type="Gene3D" id="3.30.565.10">
    <property type="entry name" value="Histidine kinase-like ATPase, C-terminal domain"/>
    <property type="match status" value="1"/>
</dbReference>
<gene>
    <name evidence="4 7" type="primary">mutL</name>
    <name evidence="7" type="ORF">ENG67_05190</name>
</gene>
<dbReference type="InterPro" id="IPR038973">
    <property type="entry name" value="MutL/Mlh/Pms-like"/>
</dbReference>
<comment type="function">
    <text evidence="4">This protein is involved in the repair of mismatches in DNA. It is required for dam-dependent methyl-directed DNA mismatch repair. May act as a 'molecular matchmaker', a protein that promotes the formation of a stable complex between two or more DNA-binding proteins in an ATP-dependent manner without itself being part of a final effector complex.</text>
</comment>
<dbReference type="Gene3D" id="3.30.230.10">
    <property type="match status" value="1"/>
</dbReference>
<dbReference type="SUPFAM" id="SSF55874">
    <property type="entry name" value="ATPase domain of HSP90 chaperone/DNA topoisomerase II/histidine kinase"/>
    <property type="match status" value="1"/>
</dbReference>
<dbReference type="Pfam" id="PF01119">
    <property type="entry name" value="DNA_mis_repair"/>
    <property type="match status" value="1"/>
</dbReference>
<dbReference type="SMART" id="SM01340">
    <property type="entry name" value="DNA_mis_repair"/>
    <property type="match status" value="1"/>
</dbReference>
<reference evidence="7" key="1">
    <citation type="journal article" date="2020" name="mSystems">
        <title>Genome- and Community-Level Interaction Insights into Carbon Utilization and Element Cycling Functions of Hydrothermarchaeota in Hydrothermal Sediment.</title>
        <authorList>
            <person name="Zhou Z."/>
            <person name="Liu Y."/>
            <person name="Xu W."/>
            <person name="Pan J."/>
            <person name="Luo Z.H."/>
            <person name="Li M."/>
        </authorList>
    </citation>
    <scope>NUCLEOTIDE SEQUENCE [LARGE SCALE GENOMIC DNA]</scope>
    <source>
        <strain evidence="7">HyVt-237</strain>
    </source>
</reference>
<evidence type="ECO:0000256" key="3">
    <source>
        <dbReference type="ARBA" id="ARBA00023204"/>
    </source>
</evidence>
<sequence length="568" mass="64797">MEGTSRIKQLPEEVISRIAAGEVVENPASVLRELLENSIDAGATRIDITVEEGGKKLIKVVDDGHGMNDREIELAVRRFTTSKISSVDDLESIGTLGFRGEALYAIGSVSRLTIRSKRADEDIGYEGYFEEAELVELKPAPIGAGTTVTVRDLFYNFPVRRKFLGSDYAEARRIIEVVTDYALAHPGISFSLRIDGKDIMNLGPASSPIERIEQIYGQDFIEETITLTSKFGEKLTIHGVISRPDRVKKSPLTQLLFVNGRRIRDNRLRAAIYGAYEQEKMHPQYILFIEVDPRFVDFNIHPQKKEVKFHRTLRMYEKLMKSVRETLNRSRTTYSHLGEMPTMRIVETPITHVGETGGRQMEIGEMQPRLQAEERREEIRDESTYIPEKIWQIHDSYIIAQVRSGFIIVDQHAAHERILYEKLRKRKYNTQNFLFPIVLNLTPKEFAVFQDISGILEGYGFRIKILSGRTAVVEGAPDIFKNPTKEIFLEIIDELQDVKSLPDRHLELLKTLACKAAIKAGDKLSGEEMNALLDQLFSCENPFFCPHGRPTVIKISLEELERKFARNL</sequence>
<dbReference type="GO" id="GO:0005524">
    <property type="term" value="F:ATP binding"/>
    <property type="evidence" value="ECO:0007669"/>
    <property type="project" value="InterPro"/>
</dbReference>
<keyword evidence="7" id="KW-0378">Hydrolase</keyword>
<evidence type="ECO:0000256" key="4">
    <source>
        <dbReference type="HAMAP-Rule" id="MF_00149"/>
    </source>
</evidence>
<dbReference type="InterPro" id="IPR037198">
    <property type="entry name" value="MutL_C_sf"/>
</dbReference>
<evidence type="ECO:0000259" key="5">
    <source>
        <dbReference type="SMART" id="SM00853"/>
    </source>
</evidence>
<protein>
    <recommendedName>
        <fullName evidence="4">DNA mismatch repair protein MutL</fullName>
    </recommendedName>
</protein>
<dbReference type="SUPFAM" id="SSF118116">
    <property type="entry name" value="DNA mismatch repair protein MutL"/>
    <property type="match status" value="1"/>
</dbReference>
<dbReference type="CDD" id="cd00782">
    <property type="entry name" value="MutL_Trans"/>
    <property type="match status" value="1"/>
</dbReference>
<dbReference type="GO" id="GO:0032300">
    <property type="term" value="C:mismatch repair complex"/>
    <property type="evidence" value="ECO:0007669"/>
    <property type="project" value="InterPro"/>
</dbReference>
<dbReference type="InterPro" id="IPR014721">
    <property type="entry name" value="Ribsml_uS5_D2-typ_fold_subgr"/>
</dbReference>
<name>A0A7C0XBH5_UNCW3</name>
<evidence type="ECO:0000313" key="7">
    <source>
        <dbReference type="EMBL" id="HDM90584.1"/>
    </source>
</evidence>
<dbReference type="FunFam" id="3.30.565.10:FF:000003">
    <property type="entry name" value="DNA mismatch repair endonuclease MutL"/>
    <property type="match status" value="1"/>
</dbReference>
<keyword evidence="7" id="KW-0540">Nuclease</keyword>
<dbReference type="GO" id="GO:0140664">
    <property type="term" value="F:ATP-dependent DNA damage sensor activity"/>
    <property type="evidence" value="ECO:0007669"/>
    <property type="project" value="InterPro"/>
</dbReference>
<feature type="domain" description="MutL C-terminal dimerisation" evidence="5">
    <location>
        <begin position="389"/>
        <end position="524"/>
    </location>
</feature>
<dbReference type="GO" id="GO:0030983">
    <property type="term" value="F:mismatched DNA binding"/>
    <property type="evidence" value="ECO:0007669"/>
    <property type="project" value="InterPro"/>
</dbReference>
<dbReference type="Gene3D" id="3.30.1540.20">
    <property type="entry name" value="MutL, C-terminal domain, dimerisation subdomain"/>
    <property type="match status" value="1"/>
</dbReference>
<dbReference type="Proteomes" id="UP000885931">
    <property type="component" value="Unassembled WGS sequence"/>
</dbReference>
<dbReference type="InterPro" id="IPR013507">
    <property type="entry name" value="DNA_mismatch_S5_2-like"/>
</dbReference>
<dbReference type="InterPro" id="IPR020667">
    <property type="entry name" value="DNA_mismatch_repair_MutL"/>
</dbReference>
<dbReference type="Pfam" id="PF13589">
    <property type="entry name" value="HATPase_c_3"/>
    <property type="match status" value="1"/>
</dbReference>
<dbReference type="InterPro" id="IPR042121">
    <property type="entry name" value="MutL_C_regsub"/>
</dbReference>
<dbReference type="GO" id="GO:0016887">
    <property type="term" value="F:ATP hydrolysis activity"/>
    <property type="evidence" value="ECO:0007669"/>
    <property type="project" value="InterPro"/>
</dbReference>
<dbReference type="InterPro" id="IPR002099">
    <property type="entry name" value="MutL/Mlh/PMS"/>
</dbReference>
<evidence type="ECO:0000259" key="6">
    <source>
        <dbReference type="SMART" id="SM01340"/>
    </source>
</evidence>
<keyword evidence="3 4" id="KW-0234">DNA repair</keyword>
<evidence type="ECO:0000256" key="2">
    <source>
        <dbReference type="ARBA" id="ARBA00022763"/>
    </source>
</evidence>
<dbReference type="InterPro" id="IPR042120">
    <property type="entry name" value="MutL_C_dimsub"/>
</dbReference>
<dbReference type="InterPro" id="IPR020568">
    <property type="entry name" value="Ribosomal_Su5_D2-typ_SF"/>
</dbReference>
<dbReference type="GO" id="GO:0006298">
    <property type="term" value="P:mismatch repair"/>
    <property type="evidence" value="ECO:0007669"/>
    <property type="project" value="UniProtKB-UniRule"/>
</dbReference>
<comment type="caution">
    <text evidence="7">The sequence shown here is derived from an EMBL/GenBank/DDBJ whole genome shotgun (WGS) entry which is preliminary data.</text>
</comment>
<dbReference type="PANTHER" id="PTHR10073:SF12">
    <property type="entry name" value="DNA MISMATCH REPAIR PROTEIN MLH1"/>
    <property type="match status" value="1"/>
</dbReference>
<dbReference type="GO" id="GO:0004519">
    <property type="term" value="F:endonuclease activity"/>
    <property type="evidence" value="ECO:0007669"/>
    <property type="project" value="UniProtKB-KW"/>
</dbReference>
<dbReference type="Gene3D" id="3.30.1370.100">
    <property type="entry name" value="MutL, C-terminal domain, regulatory subdomain"/>
    <property type="match status" value="1"/>
</dbReference>
<dbReference type="EMBL" id="DRBW01000194">
    <property type="protein sequence ID" value="HDM90584.1"/>
    <property type="molecule type" value="Genomic_DNA"/>
</dbReference>
<accession>A0A7C0XBH5</accession>
<dbReference type="CDD" id="cd16926">
    <property type="entry name" value="HATPase_MutL-MLH-PMS-like"/>
    <property type="match status" value="1"/>
</dbReference>
<dbReference type="SUPFAM" id="SSF54211">
    <property type="entry name" value="Ribosomal protein S5 domain 2-like"/>
    <property type="match status" value="1"/>
</dbReference>
<dbReference type="PROSITE" id="PS00058">
    <property type="entry name" value="DNA_MISMATCH_REPAIR_1"/>
    <property type="match status" value="1"/>
</dbReference>
<proteinExistence type="inferred from homology"/>
<comment type="similarity">
    <text evidence="1 4">Belongs to the DNA mismatch repair MutL/HexB family.</text>
</comment>
<dbReference type="InterPro" id="IPR014790">
    <property type="entry name" value="MutL_C"/>
</dbReference>
<dbReference type="Pfam" id="PF08676">
    <property type="entry name" value="MutL_C"/>
    <property type="match status" value="1"/>
</dbReference>
<keyword evidence="2 4" id="KW-0227">DNA damage</keyword>
<evidence type="ECO:0000256" key="1">
    <source>
        <dbReference type="ARBA" id="ARBA00006082"/>
    </source>
</evidence>
<keyword evidence="7" id="KW-0255">Endonuclease</keyword>
<dbReference type="NCBIfam" id="TIGR00585">
    <property type="entry name" value="mutl"/>
    <property type="match status" value="1"/>
</dbReference>
<organism evidence="7">
    <name type="scientific">candidate division WOR-3 bacterium</name>
    <dbReference type="NCBI Taxonomy" id="2052148"/>
    <lineage>
        <taxon>Bacteria</taxon>
        <taxon>Bacteria division WOR-3</taxon>
    </lineage>
</organism>